<dbReference type="InterPro" id="IPR032675">
    <property type="entry name" value="LRR_dom_sf"/>
</dbReference>
<dbReference type="SUPFAM" id="SSF52058">
    <property type="entry name" value="L domain-like"/>
    <property type="match status" value="1"/>
</dbReference>
<comment type="caution">
    <text evidence="1">The sequence shown here is derived from an EMBL/GenBank/DDBJ whole genome shotgun (WGS) entry which is preliminary data.</text>
</comment>
<dbReference type="EMBL" id="JARQZJ010000094">
    <property type="protein sequence ID" value="KAK9885003.1"/>
    <property type="molecule type" value="Genomic_DNA"/>
</dbReference>
<evidence type="ECO:0000313" key="2">
    <source>
        <dbReference type="Proteomes" id="UP001431783"/>
    </source>
</evidence>
<reference evidence="1 2" key="1">
    <citation type="submission" date="2023-03" db="EMBL/GenBank/DDBJ databases">
        <title>Genome insight into feeding habits of ladybird beetles.</title>
        <authorList>
            <person name="Li H.-S."/>
            <person name="Huang Y.-H."/>
            <person name="Pang H."/>
        </authorList>
    </citation>
    <scope>NUCLEOTIDE SEQUENCE [LARGE SCALE GENOMIC DNA]</scope>
    <source>
        <strain evidence="1">SYSU_2023b</strain>
        <tissue evidence="1">Whole body</tissue>
    </source>
</reference>
<evidence type="ECO:0000313" key="1">
    <source>
        <dbReference type="EMBL" id="KAK9885003.1"/>
    </source>
</evidence>
<accession>A0AAW1UWW4</accession>
<sequence>MAAEMSSDVAGRYKSCLSRDGNDGRTKFSDIFLKKLICPIGGSTSEETCTSSKECFCFWRSYDKTIIVNCARKNLTVAPQLNVSVNLDYNKTEVHLEGNYLEEAPSYKLGYENVTKLYLSNNRLNDITWIPPKLAVLVVSNNNMKNLQKDVLKSPNESNFEILVVGTKPWRCDCDINGFLNFIRKTLRKSMRIVSNVRTQEIV</sequence>
<name>A0AAW1UWW4_9CUCU</name>
<gene>
    <name evidence="1" type="ORF">WA026_009232</name>
</gene>
<dbReference type="Proteomes" id="UP001431783">
    <property type="component" value="Unassembled WGS sequence"/>
</dbReference>
<dbReference type="Gene3D" id="3.80.10.10">
    <property type="entry name" value="Ribonuclease Inhibitor"/>
    <property type="match status" value="1"/>
</dbReference>
<proteinExistence type="predicted"/>
<protein>
    <submittedName>
        <fullName evidence="1">Uncharacterized protein</fullName>
    </submittedName>
</protein>
<organism evidence="1 2">
    <name type="scientific">Henosepilachna vigintioctopunctata</name>
    <dbReference type="NCBI Taxonomy" id="420089"/>
    <lineage>
        <taxon>Eukaryota</taxon>
        <taxon>Metazoa</taxon>
        <taxon>Ecdysozoa</taxon>
        <taxon>Arthropoda</taxon>
        <taxon>Hexapoda</taxon>
        <taxon>Insecta</taxon>
        <taxon>Pterygota</taxon>
        <taxon>Neoptera</taxon>
        <taxon>Endopterygota</taxon>
        <taxon>Coleoptera</taxon>
        <taxon>Polyphaga</taxon>
        <taxon>Cucujiformia</taxon>
        <taxon>Coccinelloidea</taxon>
        <taxon>Coccinellidae</taxon>
        <taxon>Epilachninae</taxon>
        <taxon>Epilachnini</taxon>
        <taxon>Henosepilachna</taxon>
    </lineage>
</organism>
<keyword evidence="2" id="KW-1185">Reference proteome</keyword>
<dbReference type="AlphaFoldDB" id="A0AAW1UWW4"/>